<reference evidence="3 4" key="1">
    <citation type="journal article" date="2024" name="BMC Genomics">
        <title>Genome assembly of redclaw crayfish (Cherax quadricarinatus) provides insights into its immune adaptation and hypoxia tolerance.</title>
        <authorList>
            <person name="Liu Z."/>
            <person name="Zheng J."/>
            <person name="Li H."/>
            <person name="Fang K."/>
            <person name="Wang S."/>
            <person name="He J."/>
            <person name="Zhou D."/>
            <person name="Weng S."/>
            <person name="Chi M."/>
            <person name="Gu Z."/>
            <person name="He J."/>
            <person name="Li F."/>
            <person name="Wang M."/>
        </authorList>
    </citation>
    <scope>NUCLEOTIDE SEQUENCE [LARGE SCALE GENOMIC DNA]</scope>
    <source>
        <strain evidence="3">ZL_2023a</strain>
    </source>
</reference>
<dbReference type="Proteomes" id="UP001445076">
    <property type="component" value="Unassembled WGS sequence"/>
</dbReference>
<dbReference type="InterPro" id="IPR040453">
    <property type="entry name" value="Mnd1_HTH"/>
</dbReference>
<keyword evidence="4" id="KW-1185">Reference proteome</keyword>
<evidence type="ECO:0000313" key="3">
    <source>
        <dbReference type="EMBL" id="KAK8731579.1"/>
    </source>
</evidence>
<dbReference type="AlphaFoldDB" id="A0AAW0X0N8"/>
<proteinExistence type="predicted"/>
<feature type="domain" description="Mnd1 HTH" evidence="2">
    <location>
        <begin position="16"/>
        <end position="75"/>
    </location>
</feature>
<accession>A0AAW0X0N8</accession>
<dbReference type="Pfam" id="PF03962">
    <property type="entry name" value="Mnd1"/>
    <property type="match status" value="1"/>
</dbReference>
<keyword evidence="1" id="KW-0175">Coiled coil</keyword>
<sequence>MSRRKGLSHEEKRQKMMELFYERKDFFQLKELEKIAPKEKGVISQAVKDIVQSLVDDAMVDTDKIGTCVYFWAFPSKALSTRKRKLDDLNSRLEDTTKKLKTSHSKLEQAMLVYDKHGQAMDYNL</sequence>
<comment type="caution">
    <text evidence="3">The sequence shown here is derived from an EMBL/GenBank/DDBJ whole genome shotgun (WGS) entry which is preliminary data.</text>
</comment>
<gene>
    <name evidence="3" type="ORF">OTU49_007376</name>
</gene>
<organism evidence="3 4">
    <name type="scientific">Cherax quadricarinatus</name>
    <name type="common">Australian red claw crayfish</name>
    <dbReference type="NCBI Taxonomy" id="27406"/>
    <lineage>
        <taxon>Eukaryota</taxon>
        <taxon>Metazoa</taxon>
        <taxon>Ecdysozoa</taxon>
        <taxon>Arthropoda</taxon>
        <taxon>Crustacea</taxon>
        <taxon>Multicrustacea</taxon>
        <taxon>Malacostraca</taxon>
        <taxon>Eumalacostraca</taxon>
        <taxon>Eucarida</taxon>
        <taxon>Decapoda</taxon>
        <taxon>Pleocyemata</taxon>
        <taxon>Astacidea</taxon>
        <taxon>Parastacoidea</taxon>
        <taxon>Parastacidae</taxon>
        <taxon>Cherax</taxon>
    </lineage>
</organism>
<protein>
    <recommendedName>
        <fullName evidence="2">Mnd1 HTH domain-containing protein</fullName>
    </recommendedName>
</protein>
<evidence type="ECO:0000313" key="4">
    <source>
        <dbReference type="Proteomes" id="UP001445076"/>
    </source>
</evidence>
<feature type="coiled-coil region" evidence="1">
    <location>
        <begin position="79"/>
        <end position="106"/>
    </location>
</feature>
<evidence type="ECO:0000259" key="2">
    <source>
        <dbReference type="Pfam" id="PF03962"/>
    </source>
</evidence>
<dbReference type="EMBL" id="JARKIK010000060">
    <property type="protein sequence ID" value="KAK8731579.1"/>
    <property type="molecule type" value="Genomic_DNA"/>
</dbReference>
<evidence type="ECO:0000256" key="1">
    <source>
        <dbReference type="SAM" id="Coils"/>
    </source>
</evidence>
<name>A0AAW0X0N8_CHEQU</name>